<reference evidence="1" key="1">
    <citation type="submission" date="2021-10" db="EMBL/GenBank/DDBJ databases">
        <authorList>
            <person name="Dean J.D."/>
            <person name="Kim M.K."/>
            <person name="Newey C.N."/>
            <person name="Stoker T.S."/>
            <person name="Thompson D.W."/>
            <person name="Grose J.H."/>
        </authorList>
    </citation>
    <scope>NUCLEOTIDE SEQUENCE</scope>
    <source>
        <strain evidence="1">BT635</strain>
    </source>
</reference>
<sequence length="98" mass="11492">MWLLKAFFARFRRRMCSYQQGLQWNYGEDFMAESELTASGNLSIKAAAQTYQYIIQQQKQAPEWQLYWARAYVAAANRAIVTTWKTVRHCSLDVCILS</sequence>
<organism evidence="1 2">
    <name type="scientific">Hymenobacter nitidus</name>
    <dbReference type="NCBI Taxonomy" id="2880929"/>
    <lineage>
        <taxon>Bacteria</taxon>
        <taxon>Pseudomonadati</taxon>
        <taxon>Bacteroidota</taxon>
        <taxon>Cytophagia</taxon>
        <taxon>Cytophagales</taxon>
        <taxon>Hymenobacteraceae</taxon>
        <taxon>Hymenobacter</taxon>
    </lineage>
</organism>
<dbReference type="RefSeq" id="WP_226190375.1">
    <property type="nucleotide sequence ID" value="NZ_JAJADQ010000017.1"/>
</dbReference>
<gene>
    <name evidence="1" type="ORF">LGH70_22755</name>
</gene>
<dbReference type="EMBL" id="JAJADQ010000017">
    <property type="protein sequence ID" value="MCB2380431.1"/>
    <property type="molecule type" value="Genomic_DNA"/>
</dbReference>
<accession>A0ABS8AJI6</accession>
<keyword evidence="2" id="KW-1185">Reference proteome</keyword>
<proteinExistence type="predicted"/>
<name>A0ABS8AJI6_9BACT</name>
<comment type="caution">
    <text evidence="1">The sequence shown here is derived from an EMBL/GenBank/DDBJ whole genome shotgun (WGS) entry which is preliminary data.</text>
</comment>
<evidence type="ECO:0000313" key="2">
    <source>
        <dbReference type="Proteomes" id="UP001165297"/>
    </source>
</evidence>
<dbReference type="Proteomes" id="UP001165297">
    <property type="component" value="Unassembled WGS sequence"/>
</dbReference>
<protein>
    <submittedName>
        <fullName evidence="1">Uncharacterized protein</fullName>
    </submittedName>
</protein>
<evidence type="ECO:0000313" key="1">
    <source>
        <dbReference type="EMBL" id="MCB2380431.1"/>
    </source>
</evidence>